<dbReference type="EMBL" id="JH719413">
    <property type="protein sequence ID" value="EJF60827.1"/>
    <property type="molecule type" value="Genomic_DNA"/>
</dbReference>
<dbReference type="Pfam" id="PF26640">
    <property type="entry name" value="DUF8212"/>
    <property type="match status" value="1"/>
</dbReference>
<feature type="domain" description="DUF8212" evidence="1">
    <location>
        <begin position="169"/>
        <end position="189"/>
    </location>
</feature>
<dbReference type="PANTHER" id="PTHR10622">
    <property type="entry name" value="HET DOMAIN-CONTAINING PROTEIN"/>
    <property type="match status" value="1"/>
</dbReference>
<name>R7T0X7_DICSQ</name>
<dbReference type="PANTHER" id="PTHR10622:SF10">
    <property type="entry name" value="HET DOMAIN-CONTAINING PROTEIN"/>
    <property type="match status" value="1"/>
</dbReference>
<feature type="non-terminal residue" evidence="2">
    <location>
        <position position="1"/>
    </location>
</feature>
<dbReference type="GeneID" id="18841654"/>
<dbReference type="AlphaFoldDB" id="R7T0X7"/>
<protein>
    <recommendedName>
        <fullName evidence="1">DUF8212 domain-containing protein</fullName>
    </recommendedName>
</protein>
<proteinExistence type="predicted"/>
<evidence type="ECO:0000259" key="1">
    <source>
        <dbReference type="Pfam" id="PF26640"/>
    </source>
</evidence>
<dbReference type="RefSeq" id="XP_007366362.1">
    <property type="nucleotide sequence ID" value="XM_007366300.1"/>
</dbReference>
<organism evidence="2 3">
    <name type="scientific">Dichomitus squalens (strain LYAD-421)</name>
    <name type="common">Western red white-rot fungus</name>
    <dbReference type="NCBI Taxonomy" id="732165"/>
    <lineage>
        <taxon>Eukaryota</taxon>
        <taxon>Fungi</taxon>
        <taxon>Dikarya</taxon>
        <taxon>Basidiomycota</taxon>
        <taxon>Agaricomycotina</taxon>
        <taxon>Agaricomycetes</taxon>
        <taxon>Polyporales</taxon>
        <taxon>Polyporaceae</taxon>
        <taxon>Dichomitus</taxon>
    </lineage>
</organism>
<dbReference type="OMA" id="WELEFRT"/>
<accession>R7T0X7</accession>
<reference evidence="2 3" key="1">
    <citation type="journal article" date="2012" name="Science">
        <title>The Paleozoic origin of enzymatic lignin decomposition reconstructed from 31 fungal genomes.</title>
        <authorList>
            <person name="Floudas D."/>
            <person name="Binder M."/>
            <person name="Riley R."/>
            <person name="Barry K."/>
            <person name="Blanchette R.A."/>
            <person name="Henrissat B."/>
            <person name="Martinez A.T."/>
            <person name="Otillar R."/>
            <person name="Spatafora J.W."/>
            <person name="Yadav J.S."/>
            <person name="Aerts A."/>
            <person name="Benoit I."/>
            <person name="Boyd A."/>
            <person name="Carlson A."/>
            <person name="Copeland A."/>
            <person name="Coutinho P.M."/>
            <person name="de Vries R.P."/>
            <person name="Ferreira P."/>
            <person name="Findley K."/>
            <person name="Foster B."/>
            <person name="Gaskell J."/>
            <person name="Glotzer D."/>
            <person name="Gorecki P."/>
            <person name="Heitman J."/>
            <person name="Hesse C."/>
            <person name="Hori C."/>
            <person name="Igarashi K."/>
            <person name="Jurgens J.A."/>
            <person name="Kallen N."/>
            <person name="Kersten P."/>
            <person name="Kohler A."/>
            <person name="Kuees U."/>
            <person name="Kumar T.K.A."/>
            <person name="Kuo A."/>
            <person name="LaButti K."/>
            <person name="Larrondo L.F."/>
            <person name="Lindquist E."/>
            <person name="Ling A."/>
            <person name="Lombard V."/>
            <person name="Lucas S."/>
            <person name="Lundell T."/>
            <person name="Martin R."/>
            <person name="McLaughlin D.J."/>
            <person name="Morgenstern I."/>
            <person name="Morin E."/>
            <person name="Murat C."/>
            <person name="Nagy L.G."/>
            <person name="Nolan M."/>
            <person name="Ohm R.A."/>
            <person name="Patyshakuliyeva A."/>
            <person name="Rokas A."/>
            <person name="Ruiz-Duenas F.J."/>
            <person name="Sabat G."/>
            <person name="Salamov A."/>
            <person name="Samejima M."/>
            <person name="Schmutz J."/>
            <person name="Slot J.C."/>
            <person name="St John F."/>
            <person name="Stenlid J."/>
            <person name="Sun H."/>
            <person name="Sun S."/>
            <person name="Syed K."/>
            <person name="Tsang A."/>
            <person name="Wiebenga A."/>
            <person name="Young D."/>
            <person name="Pisabarro A."/>
            <person name="Eastwood D.C."/>
            <person name="Martin F."/>
            <person name="Cullen D."/>
            <person name="Grigoriev I.V."/>
            <person name="Hibbett D.S."/>
        </authorList>
    </citation>
    <scope>NUCLEOTIDE SEQUENCE [LARGE SCALE GENOMIC DNA]</scope>
    <source>
        <strain evidence="2 3">LYAD-421 SS1</strain>
    </source>
</reference>
<evidence type="ECO:0000313" key="3">
    <source>
        <dbReference type="Proteomes" id="UP000053319"/>
    </source>
</evidence>
<feature type="non-terminal residue" evidence="2">
    <location>
        <position position="189"/>
    </location>
</feature>
<sequence>CDLALAEGYEFAWADTCCIDKSSSAELSEALNSMYNWYGHAVVCYAYLPDVSNPSRPPSQEWELEFRTSRWFTRGWTLQELLAPGIVIFLSSTWECLGSKRTLSSLVTSITGIPHTVLTMERALNQVSMAERLRWASSRITSRKEDEAYCLMGIFGVHISITYGEGSSAFMRLQEKILKHIPDQTLLVW</sequence>
<dbReference type="KEGG" id="dsq:DICSQDRAFT_24722"/>
<dbReference type="Proteomes" id="UP000053319">
    <property type="component" value="Unassembled WGS sequence"/>
</dbReference>
<dbReference type="HOGENOM" id="CLU_000288_138_0_1"/>
<evidence type="ECO:0000313" key="2">
    <source>
        <dbReference type="EMBL" id="EJF60827.1"/>
    </source>
</evidence>
<dbReference type="InterPro" id="IPR058525">
    <property type="entry name" value="DUF8212"/>
</dbReference>
<gene>
    <name evidence="2" type="ORF">DICSQDRAFT_24722</name>
</gene>